<accession>A0A919QGW9</accession>
<sequence>MVDEEIPLPRKHPMKYLSLIHTNPATRRVWGPIAGSARIRIPGPVSVPRPGRRHLESRAARLTP</sequence>
<evidence type="ECO:0000313" key="3">
    <source>
        <dbReference type="Proteomes" id="UP000640052"/>
    </source>
</evidence>
<feature type="region of interest" description="Disordered" evidence="1">
    <location>
        <begin position="42"/>
        <end position="64"/>
    </location>
</feature>
<dbReference type="Proteomes" id="UP000640052">
    <property type="component" value="Unassembled WGS sequence"/>
</dbReference>
<evidence type="ECO:0000313" key="2">
    <source>
        <dbReference type="EMBL" id="GIH26260.1"/>
    </source>
</evidence>
<protein>
    <submittedName>
        <fullName evidence="2">Uncharacterized protein</fullName>
    </submittedName>
</protein>
<evidence type="ECO:0000256" key="1">
    <source>
        <dbReference type="SAM" id="MobiDB-lite"/>
    </source>
</evidence>
<gene>
    <name evidence="2" type="ORF">Aph01nite_45700</name>
</gene>
<comment type="caution">
    <text evidence="2">The sequence shown here is derived from an EMBL/GenBank/DDBJ whole genome shotgun (WGS) entry which is preliminary data.</text>
</comment>
<dbReference type="EMBL" id="BOOA01000038">
    <property type="protein sequence ID" value="GIH26260.1"/>
    <property type="molecule type" value="Genomic_DNA"/>
</dbReference>
<organism evidence="2 3">
    <name type="scientific">Acrocarpospora phusangensis</name>
    <dbReference type="NCBI Taxonomy" id="1070424"/>
    <lineage>
        <taxon>Bacteria</taxon>
        <taxon>Bacillati</taxon>
        <taxon>Actinomycetota</taxon>
        <taxon>Actinomycetes</taxon>
        <taxon>Streptosporangiales</taxon>
        <taxon>Streptosporangiaceae</taxon>
        <taxon>Acrocarpospora</taxon>
    </lineage>
</organism>
<feature type="compositionally biased region" description="Basic and acidic residues" evidence="1">
    <location>
        <begin position="53"/>
        <end position="64"/>
    </location>
</feature>
<name>A0A919QGW9_9ACTN</name>
<proteinExistence type="predicted"/>
<dbReference type="AlphaFoldDB" id="A0A919QGW9"/>
<reference evidence="2" key="1">
    <citation type="submission" date="2021-01" db="EMBL/GenBank/DDBJ databases">
        <title>Whole genome shotgun sequence of Acrocarpospora phusangensis NBRC 108782.</title>
        <authorList>
            <person name="Komaki H."/>
            <person name="Tamura T."/>
        </authorList>
    </citation>
    <scope>NUCLEOTIDE SEQUENCE</scope>
    <source>
        <strain evidence="2">NBRC 108782</strain>
    </source>
</reference>
<keyword evidence="3" id="KW-1185">Reference proteome</keyword>